<proteinExistence type="inferred from homology"/>
<evidence type="ECO:0000256" key="4">
    <source>
        <dbReference type="ARBA" id="ARBA00022723"/>
    </source>
</evidence>
<evidence type="ECO:0000256" key="7">
    <source>
        <dbReference type="ARBA" id="ARBA00047820"/>
    </source>
</evidence>
<protein>
    <recommendedName>
        <fullName evidence="3">inorganic diphosphatase</fullName>
        <ecNumber evidence="3">3.6.1.1</ecNumber>
    </recommendedName>
</protein>
<feature type="region of interest" description="Disordered" evidence="8">
    <location>
        <begin position="75"/>
        <end position="121"/>
    </location>
</feature>
<evidence type="ECO:0000256" key="6">
    <source>
        <dbReference type="ARBA" id="ARBA00022842"/>
    </source>
</evidence>
<dbReference type="GO" id="GO:0006796">
    <property type="term" value="P:phosphate-containing compound metabolic process"/>
    <property type="evidence" value="ECO:0007669"/>
    <property type="project" value="InterPro"/>
</dbReference>
<feature type="transmembrane region" description="Helical" evidence="9">
    <location>
        <begin position="41"/>
        <end position="60"/>
    </location>
</feature>
<keyword evidence="9" id="KW-0472">Membrane</keyword>
<evidence type="ECO:0000256" key="9">
    <source>
        <dbReference type="SAM" id="Phobius"/>
    </source>
</evidence>
<keyword evidence="5" id="KW-0378">Hydrolase</keyword>
<dbReference type="InterPro" id="IPR008162">
    <property type="entry name" value="Pyrophosphatase"/>
</dbReference>
<dbReference type="GO" id="GO:0000287">
    <property type="term" value="F:magnesium ion binding"/>
    <property type="evidence" value="ECO:0007669"/>
    <property type="project" value="InterPro"/>
</dbReference>
<accession>A0A9W6BGU9</accession>
<feature type="compositionally biased region" description="Gly residues" evidence="8">
    <location>
        <begin position="464"/>
        <end position="480"/>
    </location>
</feature>
<sequence length="495" mass="50748">MLGPRCRSRAQARGAAAAALNAPRRVAAAQRFGRQAVQRRAAQAAAASLVLMVFVAAAAASSAARAVAAAAATATAAPPLADNTTGATTAEPLAPLEADGGSGGRSTNSSAAPAGGEAGNAMTTRGSAAAAAAAGAAATTTVPPVLRLLPGPCLTSAPNATQFEVFRGCAARAYGIPGLPDFAVYCEDRAQGRNVSYWHEIPLNLTTDPRVNGSTMWVTVEIPRGTNVKIETQTMWPHAPMAQSTLDGMVPPGSPRPLQRLRYYAAGPSLANYGGVPQTWEASDVPDGLTGLPSDNDPLDFIEIGEAPIPVGGVVRVVLLGALALLDRNETDWKLVVLSTRDPRVGEWRDVADVPPERRQQLYEFFRTYKVAEGKQVNRFVLPPDANTTSNATPNATSRPEDWQRAFFGADTAARVVRAKHEDWRRLLSPGGCDTPRCAPLVAAARTDGSIAAAAATTAATATGTGGNGTTASGSAGGAAGNSTAAVTAPAATLA</sequence>
<dbReference type="SUPFAM" id="SSF50324">
    <property type="entry name" value="Inorganic pyrophosphatase"/>
    <property type="match status" value="1"/>
</dbReference>
<feature type="compositionally biased region" description="Low complexity" evidence="8">
    <location>
        <begin position="481"/>
        <end position="495"/>
    </location>
</feature>
<evidence type="ECO:0000256" key="2">
    <source>
        <dbReference type="ARBA" id="ARBA00006220"/>
    </source>
</evidence>
<comment type="caution">
    <text evidence="10">The sequence shown here is derived from an EMBL/GenBank/DDBJ whole genome shotgun (WGS) entry which is preliminary data.</text>
</comment>
<dbReference type="EMBL" id="BRXU01000005">
    <property type="protein sequence ID" value="GLC51956.1"/>
    <property type="molecule type" value="Genomic_DNA"/>
</dbReference>
<evidence type="ECO:0000256" key="8">
    <source>
        <dbReference type="SAM" id="MobiDB-lite"/>
    </source>
</evidence>
<feature type="region of interest" description="Disordered" evidence="8">
    <location>
        <begin position="459"/>
        <end position="495"/>
    </location>
</feature>
<reference evidence="10 11" key="1">
    <citation type="journal article" date="2023" name="Commun. Biol.">
        <title>Reorganization of the ancestral sex-determining regions during the evolution of trioecy in Pleodorina starrii.</title>
        <authorList>
            <person name="Takahashi K."/>
            <person name="Suzuki S."/>
            <person name="Kawai-Toyooka H."/>
            <person name="Yamamoto K."/>
            <person name="Hamaji T."/>
            <person name="Ootsuki R."/>
            <person name="Yamaguchi H."/>
            <person name="Kawachi M."/>
            <person name="Higashiyama T."/>
            <person name="Nozaki H."/>
        </authorList>
    </citation>
    <scope>NUCLEOTIDE SEQUENCE [LARGE SCALE GENOMIC DNA]</scope>
    <source>
        <strain evidence="10 11">NIES-4479</strain>
    </source>
</reference>
<dbReference type="PANTHER" id="PTHR10286">
    <property type="entry name" value="INORGANIC PYROPHOSPHATASE"/>
    <property type="match status" value="1"/>
</dbReference>
<gene>
    <name evidence="10" type="primary">PLEST004013</name>
    <name evidence="10" type="ORF">PLESTB_000566800</name>
</gene>
<dbReference type="AlphaFoldDB" id="A0A9W6BGU9"/>
<comment type="cofactor">
    <cofactor evidence="1">
        <name>Mg(2+)</name>
        <dbReference type="ChEBI" id="CHEBI:18420"/>
    </cofactor>
</comment>
<dbReference type="EC" id="3.6.1.1" evidence="3"/>
<keyword evidence="9" id="KW-0812">Transmembrane</keyword>
<comment type="similarity">
    <text evidence="2">Belongs to the PPase family.</text>
</comment>
<evidence type="ECO:0000313" key="10">
    <source>
        <dbReference type="EMBL" id="GLC51956.1"/>
    </source>
</evidence>
<evidence type="ECO:0000256" key="3">
    <source>
        <dbReference type="ARBA" id="ARBA00012146"/>
    </source>
</evidence>
<dbReference type="InterPro" id="IPR036649">
    <property type="entry name" value="Pyrophosphatase_sf"/>
</dbReference>
<keyword evidence="11" id="KW-1185">Reference proteome</keyword>
<organism evidence="10 11">
    <name type="scientific">Pleodorina starrii</name>
    <dbReference type="NCBI Taxonomy" id="330485"/>
    <lineage>
        <taxon>Eukaryota</taxon>
        <taxon>Viridiplantae</taxon>
        <taxon>Chlorophyta</taxon>
        <taxon>core chlorophytes</taxon>
        <taxon>Chlorophyceae</taxon>
        <taxon>CS clade</taxon>
        <taxon>Chlamydomonadales</taxon>
        <taxon>Volvocaceae</taxon>
        <taxon>Pleodorina</taxon>
    </lineage>
</organism>
<dbReference type="GO" id="GO:0004427">
    <property type="term" value="F:inorganic diphosphate phosphatase activity"/>
    <property type="evidence" value="ECO:0007669"/>
    <property type="project" value="UniProtKB-EC"/>
</dbReference>
<comment type="catalytic activity">
    <reaction evidence="7">
        <text>diphosphate + H2O = 2 phosphate + H(+)</text>
        <dbReference type="Rhea" id="RHEA:24576"/>
        <dbReference type="ChEBI" id="CHEBI:15377"/>
        <dbReference type="ChEBI" id="CHEBI:15378"/>
        <dbReference type="ChEBI" id="CHEBI:33019"/>
        <dbReference type="ChEBI" id="CHEBI:43474"/>
        <dbReference type="EC" id="3.6.1.1"/>
    </reaction>
</comment>
<dbReference type="Pfam" id="PF00719">
    <property type="entry name" value="Pyrophosphatase"/>
    <property type="match status" value="1"/>
</dbReference>
<name>A0A9W6BGU9_9CHLO</name>
<keyword evidence="6" id="KW-0460">Magnesium</keyword>
<evidence type="ECO:0000256" key="1">
    <source>
        <dbReference type="ARBA" id="ARBA00001946"/>
    </source>
</evidence>
<dbReference type="Proteomes" id="UP001165080">
    <property type="component" value="Unassembled WGS sequence"/>
</dbReference>
<evidence type="ECO:0000313" key="11">
    <source>
        <dbReference type="Proteomes" id="UP001165080"/>
    </source>
</evidence>
<dbReference type="Gene3D" id="3.90.80.10">
    <property type="entry name" value="Inorganic pyrophosphatase"/>
    <property type="match status" value="1"/>
</dbReference>
<keyword evidence="9" id="KW-1133">Transmembrane helix</keyword>
<dbReference type="GO" id="GO:0005737">
    <property type="term" value="C:cytoplasm"/>
    <property type="evidence" value="ECO:0007669"/>
    <property type="project" value="InterPro"/>
</dbReference>
<keyword evidence="4" id="KW-0479">Metal-binding</keyword>
<evidence type="ECO:0000256" key="5">
    <source>
        <dbReference type="ARBA" id="ARBA00022801"/>
    </source>
</evidence>